<name>A0ACB8E4K2_DERSI</name>
<evidence type="ECO:0000313" key="1">
    <source>
        <dbReference type="EMBL" id="KAH7981565.1"/>
    </source>
</evidence>
<proteinExistence type="predicted"/>
<comment type="caution">
    <text evidence="1">The sequence shown here is derived from an EMBL/GenBank/DDBJ whole genome shotgun (WGS) entry which is preliminary data.</text>
</comment>
<gene>
    <name evidence="1" type="ORF">HPB49_025541</name>
</gene>
<evidence type="ECO:0000313" key="2">
    <source>
        <dbReference type="Proteomes" id="UP000821865"/>
    </source>
</evidence>
<dbReference type="Proteomes" id="UP000821865">
    <property type="component" value="Chromosome 1"/>
</dbReference>
<dbReference type="EMBL" id="CM023470">
    <property type="protein sequence ID" value="KAH7981565.1"/>
    <property type="molecule type" value="Genomic_DNA"/>
</dbReference>
<sequence>MDGSGTFGRSFDRRPQKTSGSAISFDAHAFATATTVALVAVGVCYFWHKKRVVSDSRKATWTPHEHTASVDVAACVSVLGTCPDFLKHRVQVLQVGPALVLVRMHSRHGDCLIIQSLTPLAPFRVRLVHRFYPEPQLPWIIRRLNVLGFRHMVERDIAVWNHKTYLKQPALVKEDRTIVSFRKWFSQFYSESSPKWREVLEMSLDW</sequence>
<protein>
    <submittedName>
        <fullName evidence="1">Uncharacterized protein</fullName>
    </submittedName>
</protein>
<reference evidence="1" key="1">
    <citation type="submission" date="2020-05" db="EMBL/GenBank/DDBJ databases">
        <title>Large-scale comparative analyses of tick genomes elucidate their genetic diversity and vector capacities.</title>
        <authorList>
            <person name="Jia N."/>
            <person name="Wang J."/>
            <person name="Shi W."/>
            <person name="Du L."/>
            <person name="Sun Y."/>
            <person name="Zhan W."/>
            <person name="Jiang J."/>
            <person name="Wang Q."/>
            <person name="Zhang B."/>
            <person name="Ji P."/>
            <person name="Sakyi L.B."/>
            <person name="Cui X."/>
            <person name="Yuan T."/>
            <person name="Jiang B."/>
            <person name="Yang W."/>
            <person name="Lam T.T.-Y."/>
            <person name="Chang Q."/>
            <person name="Ding S."/>
            <person name="Wang X."/>
            <person name="Zhu J."/>
            <person name="Ruan X."/>
            <person name="Zhao L."/>
            <person name="Wei J."/>
            <person name="Que T."/>
            <person name="Du C."/>
            <person name="Cheng J."/>
            <person name="Dai P."/>
            <person name="Han X."/>
            <person name="Huang E."/>
            <person name="Gao Y."/>
            <person name="Liu J."/>
            <person name="Shao H."/>
            <person name="Ye R."/>
            <person name="Li L."/>
            <person name="Wei W."/>
            <person name="Wang X."/>
            <person name="Wang C."/>
            <person name="Yang T."/>
            <person name="Huo Q."/>
            <person name="Li W."/>
            <person name="Guo W."/>
            <person name="Chen H."/>
            <person name="Zhou L."/>
            <person name="Ni X."/>
            <person name="Tian J."/>
            <person name="Zhou Y."/>
            <person name="Sheng Y."/>
            <person name="Liu T."/>
            <person name="Pan Y."/>
            <person name="Xia L."/>
            <person name="Li J."/>
            <person name="Zhao F."/>
            <person name="Cao W."/>
        </authorList>
    </citation>
    <scope>NUCLEOTIDE SEQUENCE</scope>
    <source>
        <strain evidence="1">Dsil-2018</strain>
    </source>
</reference>
<keyword evidence="2" id="KW-1185">Reference proteome</keyword>
<accession>A0ACB8E4K2</accession>
<organism evidence="1 2">
    <name type="scientific">Dermacentor silvarum</name>
    <name type="common">Tick</name>
    <dbReference type="NCBI Taxonomy" id="543639"/>
    <lineage>
        <taxon>Eukaryota</taxon>
        <taxon>Metazoa</taxon>
        <taxon>Ecdysozoa</taxon>
        <taxon>Arthropoda</taxon>
        <taxon>Chelicerata</taxon>
        <taxon>Arachnida</taxon>
        <taxon>Acari</taxon>
        <taxon>Parasitiformes</taxon>
        <taxon>Ixodida</taxon>
        <taxon>Ixodoidea</taxon>
        <taxon>Ixodidae</taxon>
        <taxon>Rhipicephalinae</taxon>
        <taxon>Dermacentor</taxon>
    </lineage>
</organism>